<evidence type="ECO:0000256" key="1">
    <source>
        <dbReference type="ARBA" id="ARBA00022737"/>
    </source>
</evidence>
<accession>A0ABU1JD92</accession>
<keyword evidence="3" id="KW-1185">Reference proteome</keyword>
<dbReference type="PANTHER" id="PTHR47485">
    <property type="entry name" value="THYLAKOID LUMENAL 17.4 KDA PROTEIN, CHLOROPLASTIC"/>
    <property type="match status" value="1"/>
</dbReference>
<gene>
    <name evidence="2" type="ORF">JOE69_002089</name>
</gene>
<sequence length="224" mass="24618">MAGQRSAEQKTKAPRIDEVELPELETATELEPQAHGFLEAKLLDRLDLTDRDLTGIQFLESKLDGVTLHEAKLKSATFKESVLSRINAPVFSAPRGRWSNVLLADSRLGSVELYETGFSSVRFANCKLGYINLRGANLLDVVFDNCSIDELDLGNAKATRVAFPDTRIGKLDITHAVFQDFDLRAAEIAELISVEALAGSTLSEQQVLFLATSLARNLGIRVEN</sequence>
<organism evidence="2 3">
    <name type="scientific">Arthrobacter russicus</name>
    <dbReference type="NCBI Taxonomy" id="172040"/>
    <lineage>
        <taxon>Bacteria</taxon>
        <taxon>Bacillati</taxon>
        <taxon>Actinomycetota</taxon>
        <taxon>Actinomycetes</taxon>
        <taxon>Micrococcales</taxon>
        <taxon>Micrococcaceae</taxon>
        <taxon>Arthrobacter</taxon>
    </lineage>
</organism>
<reference evidence="2 3" key="1">
    <citation type="submission" date="2023-07" db="EMBL/GenBank/DDBJ databases">
        <title>Sequencing the genomes of 1000 actinobacteria strains.</title>
        <authorList>
            <person name="Klenk H.-P."/>
        </authorList>
    </citation>
    <scope>NUCLEOTIDE SEQUENCE [LARGE SCALE GENOMIC DNA]</scope>
    <source>
        <strain evidence="2 3">DSM 14555</strain>
    </source>
</reference>
<dbReference type="EMBL" id="JAVDQF010000001">
    <property type="protein sequence ID" value="MDR6269851.1"/>
    <property type="molecule type" value="Genomic_DNA"/>
</dbReference>
<dbReference type="InterPro" id="IPR001646">
    <property type="entry name" value="5peptide_repeat"/>
</dbReference>
<proteinExistence type="predicted"/>
<keyword evidence="1" id="KW-0677">Repeat</keyword>
<name>A0ABU1JD92_9MICC</name>
<dbReference type="PANTHER" id="PTHR47485:SF1">
    <property type="entry name" value="THYLAKOID LUMENAL 17.4 KDA PROTEIN, CHLOROPLASTIC"/>
    <property type="match status" value="1"/>
</dbReference>
<comment type="caution">
    <text evidence="2">The sequence shown here is derived from an EMBL/GenBank/DDBJ whole genome shotgun (WGS) entry which is preliminary data.</text>
</comment>
<dbReference type="Gene3D" id="2.160.20.80">
    <property type="entry name" value="E3 ubiquitin-protein ligase SopA"/>
    <property type="match status" value="1"/>
</dbReference>
<dbReference type="SUPFAM" id="SSF141571">
    <property type="entry name" value="Pentapeptide repeat-like"/>
    <property type="match status" value="1"/>
</dbReference>
<dbReference type="Proteomes" id="UP001185069">
    <property type="component" value="Unassembled WGS sequence"/>
</dbReference>
<dbReference type="Pfam" id="PF13599">
    <property type="entry name" value="Pentapeptide_4"/>
    <property type="match status" value="1"/>
</dbReference>
<evidence type="ECO:0000313" key="3">
    <source>
        <dbReference type="Proteomes" id="UP001185069"/>
    </source>
</evidence>
<dbReference type="RefSeq" id="WP_309798495.1">
    <property type="nucleotide sequence ID" value="NZ_BAAAHY010000005.1"/>
</dbReference>
<evidence type="ECO:0000313" key="2">
    <source>
        <dbReference type="EMBL" id="MDR6269851.1"/>
    </source>
</evidence>
<protein>
    <submittedName>
        <fullName evidence="2">Uncharacterized protein YjbI with pentapeptide repeats</fullName>
    </submittedName>
</protein>
<dbReference type="Pfam" id="PF00805">
    <property type="entry name" value="Pentapeptide"/>
    <property type="match status" value="1"/>
</dbReference>